<protein>
    <recommendedName>
        <fullName evidence="3">Sulfatase N-terminal domain-containing protein</fullName>
    </recommendedName>
</protein>
<accession>A0A1X7UMF2</accession>
<proteinExistence type="inferred from homology"/>
<dbReference type="PANTHER" id="PTHR42693">
    <property type="entry name" value="ARYLSULFATASE FAMILY MEMBER"/>
    <property type="match status" value="1"/>
</dbReference>
<evidence type="ECO:0000256" key="1">
    <source>
        <dbReference type="ARBA" id="ARBA00001913"/>
    </source>
</evidence>
<dbReference type="InterPro" id="IPR000917">
    <property type="entry name" value="Sulfatase_N"/>
</dbReference>
<dbReference type="PANTHER" id="PTHR42693:SF11">
    <property type="entry name" value="ARYLSULFATASE A"/>
    <property type="match status" value="1"/>
</dbReference>
<organism evidence="4">
    <name type="scientific">Amphimedon queenslandica</name>
    <name type="common">Sponge</name>
    <dbReference type="NCBI Taxonomy" id="400682"/>
    <lineage>
        <taxon>Eukaryota</taxon>
        <taxon>Metazoa</taxon>
        <taxon>Porifera</taxon>
        <taxon>Demospongiae</taxon>
        <taxon>Heteroscleromorpha</taxon>
        <taxon>Haplosclerida</taxon>
        <taxon>Niphatidae</taxon>
        <taxon>Amphimedon</taxon>
    </lineage>
</organism>
<comment type="cofactor">
    <cofactor evidence="1">
        <name>Ca(2+)</name>
        <dbReference type="ChEBI" id="CHEBI:29108"/>
    </cofactor>
</comment>
<sequence length="290" mass="32495">MAFTHVHQPQFSDEDYTNTTLRGPFGDALAELDNEVGLIMSTLKDTQVDDNTFVFFASDNGPSLRVQQQGGNAGLLRCGKGSTWDGGMREPGIAWWPGKIRQGRTAELAATVDLFPTIMSITGAKSGPAFIDGIDMSPILFDSKPSNRESYVYFPSSYNPSTGYHAIRWKQYKAHYYTSGGVCDKIYPDIVCRSNYSRHSHDPPLLYNLHQDPSEIYNLDTTQYADVMDKIEEVRKNFESTFEYSQSEMGRGRDEKLIPCASPSCKPFPHCCKTNSPKSQLWSSYSSARV</sequence>
<dbReference type="AlphaFoldDB" id="A0A1X7UMF2"/>
<dbReference type="STRING" id="400682.A0A1X7UMF2"/>
<dbReference type="OrthoDB" id="103349at2759"/>
<dbReference type="Pfam" id="PF00884">
    <property type="entry name" value="Sulfatase"/>
    <property type="match status" value="1"/>
</dbReference>
<comment type="similarity">
    <text evidence="2">Belongs to the sulfatase family.</text>
</comment>
<evidence type="ECO:0000313" key="4">
    <source>
        <dbReference type="EnsemblMetazoa" id="Aqu2.1.28948_001"/>
    </source>
</evidence>
<dbReference type="EnsemblMetazoa" id="Aqu2.1.28948_001">
    <property type="protein sequence ID" value="Aqu2.1.28948_001"/>
    <property type="gene ID" value="Aqu2.1.28948"/>
</dbReference>
<dbReference type="GO" id="GO:0004065">
    <property type="term" value="F:arylsulfatase activity"/>
    <property type="evidence" value="ECO:0007669"/>
    <property type="project" value="TreeGrafter"/>
</dbReference>
<evidence type="ECO:0000259" key="3">
    <source>
        <dbReference type="Pfam" id="PF00884"/>
    </source>
</evidence>
<evidence type="ECO:0000256" key="2">
    <source>
        <dbReference type="ARBA" id="ARBA00008779"/>
    </source>
</evidence>
<dbReference type="Gene3D" id="3.30.1120.10">
    <property type="match status" value="1"/>
</dbReference>
<feature type="domain" description="Sulfatase N-terminal" evidence="3">
    <location>
        <begin position="2"/>
        <end position="123"/>
    </location>
</feature>
<dbReference type="SUPFAM" id="SSF53649">
    <property type="entry name" value="Alkaline phosphatase-like"/>
    <property type="match status" value="1"/>
</dbReference>
<dbReference type="Pfam" id="PF14707">
    <property type="entry name" value="Sulfatase_C"/>
    <property type="match status" value="1"/>
</dbReference>
<dbReference type="InParanoid" id="A0A1X7UMF2"/>
<dbReference type="InterPro" id="IPR050738">
    <property type="entry name" value="Sulfatase"/>
</dbReference>
<dbReference type="Gene3D" id="3.40.720.10">
    <property type="entry name" value="Alkaline Phosphatase, subunit A"/>
    <property type="match status" value="1"/>
</dbReference>
<dbReference type="InterPro" id="IPR017850">
    <property type="entry name" value="Alkaline_phosphatase_core_sf"/>
</dbReference>
<name>A0A1X7UMF2_AMPQE</name>
<reference evidence="4" key="1">
    <citation type="submission" date="2017-05" db="UniProtKB">
        <authorList>
            <consortium name="EnsemblMetazoa"/>
        </authorList>
    </citation>
    <scope>IDENTIFICATION</scope>
</reference>